<reference evidence="2" key="1">
    <citation type="journal article" date="2013" name="Science">
        <title>The Amborella genome and the evolution of flowering plants.</title>
        <authorList>
            <consortium name="Amborella Genome Project"/>
        </authorList>
    </citation>
    <scope>NUCLEOTIDE SEQUENCE [LARGE SCALE GENOMIC DNA]</scope>
</reference>
<dbReference type="AlphaFoldDB" id="W1NMV0"/>
<evidence type="ECO:0000313" key="2">
    <source>
        <dbReference type="Proteomes" id="UP000017836"/>
    </source>
</evidence>
<protein>
    <submittedName>
        <fullName evidence="1">Uncharacterized protein</fullName>
    </submittedName>
</protein>
<dbReference type="Proteomes" id="UP000017836">
    <property type="component" value="Unassembled WGS sequence"/>
</dbReference>
<sequence length="146" mass="16426">MRPLLDFQMSESCKVGEHVHNFKLTICELDAAGMTFDAPTQTALFLSTLSASSYVFTRNLVARQTSLAFDKIVSFMEAINERRTAVLDVLKAMVYIVKSNPFPVAFNLQARNVVDPIEASFAAMAYMLMIIERINESLRGRVNILR</sequence>
<proteinExistence type="predicted"/>
<name>W1NMV0_AMBTC</name>
<keyword evidence="2" id="KW-1185">Reference proteome</keyword>
<evidence type="ECO:0000313" key="1">
    <source>
        <dbReference type="EMBL" id="ERM96629.1"/>
    </source>
</evidence>
<dbReference type="HOGENOM" id="CLU_1779912_0_0_1"/>
<accession>W1NMV0</accession>
<gene>
    <name evidence="1" type="ORF">AMTR_s00001p00272220</name>
</gene>
<dbReference type="Pfam" id="PF14223">
    <property type="entry name" value="Retrotran_gag_2"/>
    <property type="match status" value="1"/>
</dbReference>
<dbReference type="EMBL" id="KI397142">
    <property type="protein sequence ID" value="ERM96629.1"/>
    <property type="molecule type" value="Genomic_DNA"/>
</dbReference>
<organism evidence="1 2">
    <name type="scientific">Amborella trichopoda</name>
    <dbReference type="NCBI Taxonomy" id="13333"/>
    <lineage>
        <taxon>Eukaryota</taxon>
        <taxon>Viridiplantae</taxon>
        <taxon>Streptophyta</taxon>
        <taxon>Embryophyta</taxon>
        <taxon>Tracheophyta</taxon>
        <taxon>Spermatophyta</taxon>
        <taxon>Magnoliopsida</taxon>
        <taxon>Amborellales</taxon>
        <taxon>Amborellaceae</taxon>
        <taxon>Amborella</taxon>
    </lineage>
</organism>
<dbReference type="Gramene" id="ERM96629">
    <property type="protein sequence ID" value="ERM96629"/>
    <property type="gene ID" value="AMTR_s00001p00272220"/>
</dbReference>